<dbReference type="Gene3D" id="1.10.1280.10">
    <property type="entry name" value="Di-copper center containing domain from catechol oxidase"/>
    <property type="match status" value="1"/>
</dbReference>
<keyword evidence="5" id="KW-1185">Reference proteome</keyword>
<dbReference type="EMBL" id="JBBJCI010000422">
    <property type="protein sequence ID" value="KAK7230898.1"/>
    <property type="molecule type" value="Genomic_DNA"/>
</dbReference>
<dbReference type="InterPro" id="IPR050316">
    <property type="entry name" value="Tyrosinase/Hemocyanin"/>
</dbReference>
<proteinExistence type="predicted"/>
<accession>A0ABR1FHI7</accession>
<dbReference type="SUPFAM" id="SSF48056">
    <property type="entry name" value="Di-copper centre-containing domain"/>
    <property type="match status" value="1"/>
</dbReference>
<name>A0ABR1FHI7_AURAN</name>
<gene>
    <name evidence="4" type="primary">melC2</name>
    <name evidence="4" type="ORF">SO694_00074134</name>
</gene>
<organism evidence="4 5">
    <name type="scientific">Aureococcus anophagefferens</name>
    <name type="common">Harmful bloom alga</name>
    <dbReference type="NCBI Taxonomy" id="44056"/>
    <lineage>
        <taxon>Eukaryota</taxon>
        <taxon>Sar</taxon>
        <taxon>Stramenopiles</taxon>
        <taxon>Ochrophyta</taxon>
        <taxon>Pelagophyceae</taxon>
        <taxon>Pelagomonadales</taxon>
        <taxon>Pelagomonadaceae</taxon>
        <taxon>Aureococcus</taxon>
    </lineage>
</organism>
<evidence type="ECO:0000313" key="5">
    <source>
        <dbReference type="Proteomes" id="UP001363151"/>
    </source>
</evidence>
<evidence type="ECO:0000313" key="4">
    <source>
        <dbReference type="EMBL" id="KAK7230898.1"/>
    </source>
</evidence>
<feature type="domain" description="Tyrosinase copper-binding" evidence="3">
    <location>
        <begin position="59"/>
        <end position="260"/>
    </location>
</feature>
<evidence type="ECO:0000259" key="3">
    <source>
        <dbReference type="Pfam" id="PF00264"/>
    </source>
</evidence>
<protein>
    <submittedName>
        <fullName evidence="4">Tyrosinase</fullName>
    </submittedName>
</protein>
<dbReference type="PANTHER" id="PTHR11474:SF126">
    <property type="entry name" value="TYROSINASE-LIKE PROTEIN TYR-1-RELATED"/>
    <property type="match status" value="1"/>
</dbReference>
<keyword evidence="1" id="KW-0479">Metal-binding</keyword>
<comment type="caution">
    <text evidence="4">The sequence shown here is derived from an EMBL/GenBank/DDBJ whole genome shotgun (WGS) entry which is preliminary data.</text>
</comment>
<reference evidence="4 5" key="1">
    <citation type="submission" date="2024-03" db="EMBL/GenBank/DDBJ databases">
        <title>Aureococcus anophagefferens CCMP1851 and Kratosvirus quantuckense: Draft genome of a second virus-susceptible host strain in the model system.</title>
        <authorList>
            <person name="Chase E."/>
            <person name="Truchon A.R."/>
            <person name="Schepens W."/>
            <person name="Wilhelm S.W."/>
        </authorList>
    </citation>
    <scope>NUCLEOTIDE SEQUENCE [LARGE SCALE GENOMIC DNA]</scope>
    <source>
        <strain evidence="4 5">CCMP1851</strain>
    </source>
</reference>
<evidence type="ECO:0000256" key="2">
    <source>
        <dbReference type="ARBA" id="ARBA00023008"/>
    </source>
</evidence>
<dbReference type="Pfam" id="PF00264">
    <property type="entry name" value="Tyrosinase"/>
    <property type="match status" value="1"/>
</dbReference>
<dbReference type="Proteomes" id="UP001363151">
    <property type="component" value="Unassembled WGS sequence"/>
</dbReference>
<evidence type="ECO:0000256" key="1">
    <source>
        <dbReference type="ARBA" id="ARBA00022723"/>
    </source>
</evidence>
<keyword evidence="2" id="KW-0186">Copper</keyword>
<dbReference type="InterPro" id="IPR002227">
    <property type="entry name" value="Tyrosinase_Cu-bd"/>
</dbReference>
<dbReference type="PANTHER" id="PTHR11474">
    <property type="entry name" value="TYROSINASE FAMILY MEMBER"/>
    <property type="match status" value="1"/>
</dbReference>
<sequence length="367" mass="39512">MRVGRVLLLACAAAGGPRVRREIRSVAPEIRDRVFAAFEVMRNTSRADGEARYGRAFRTYQSITVQHTYAAIDARCDQGHLSAGFFPYHRALVLAVEASVLAVDPGVEALPYWDYNVDLALPDPAASEIWSDAFFGEAAGDPDDAYMIRTGPWRDWTVDRGDLFAGPPRYDVAEKRWVNGARGNAYGYLRGLTNQNPAPRLTRRHAICGAALPWFGGGVNVSTWDACVAKPTFLEFWDCFDAGVDGPHPFGHIWLGGAWGAKDGNCAAKQLDTATAEIVAGCLVVPNCTGKALEDCVLVRDAAACARMLEPNATCQRYGGGGSRPAYAPDAACKACPECADGQFGAAGDFWDGSTSTNDPIFSVRFG</sequence>
<dbReference type="InterPro" id="IPR008922">
    <property type="entry name" value="Di-copper_centre_dom_sf"/>
</dbReference>